<keyword evidence="4 7" id="KW-0520">NAD</keyword>
<keyword evidence="5 7" id="KW-0238">DNA-binding</keyword>
<dbReference type="InterPro" id="IPR036291">
    <property type="entry name" value="NAD(P)-bd_dom_sf"/>
</dbReference>
<dbReference type="HAMAP" id="MF_01131">
    <property type="entry name" value="Rex"/>
    <property type="match status" value="1"/>
</dbReference>
<dbReference type="InterPro" id="IPR003781">
    <property type="entry name" value="CoA-bd"/>
</dbReference>
<comment type="function">
    <text evidence="7">Modulates transcription in response to changes in cellular NADH/NAD(+) redox state.</text>
</comment>
<comment type="subunit">
    <text evidence="7">Homodimer.</text>
</comment>
<dbReference type="NCBIfam" id="NF003995">
    <property type="entry name" value="PRK05472.2-4"/>
    <property type="match status" value="1"/>
</dbReference>
<dbReference type="SUPFAM" id="SSF46785">
    <property type="entry name" value="Winged helix' DNA-binding domain"/>
    <property type="match status" value="1"/>
</dbReference>
<protein>
    <recommendedName>
        <fullName evidence="7">Redox-sensing transcriptional repressor Rex</fullName>
    </recommendedName>
</protein>
<dbReference type="NCBIfam" id="NF003992">
    <property type="entry name" value="PRK05472.2-1"/>
    <property type="match status" value="1"/>
</dbReference>
<keyword evidence="2 7" id="KW-0678">Repressor</keyword>
<dbReference type="Gene3D" id="3.40.50.720">
    <property type="entry name" value="NAD(P)-binding Rossmann-like Domain"/>
    <property type="match status" value="1"/>
</dbReference>
<dbReference type="NCBIfam" id="NF003993">
    <property type="entry name" value="PRK05472.2-2"/>
    <property type="match status" value="1"/>
</dbReference>
<evidence type="ECO:0000256" key="7">
    <source>
        <dbReference type="HAMAP-Rule" id="MF_01131"/>
    </source>
</evidence>
<comment type="caution">
    <text evidence="10">The sequence shown here is derived from an EMBL/GenBank/DDBJ whole genome shotgun (WGS) entry which is preliminary data.</text>
</comment>
<evidence type="ECO:0000256" key="5">
    <source>
        <dbReference type="ARBA" id="ARBA00023125"/>
    </source>
</evidence>
<reference evidence="11" key="1">
    <citation type="journal article" date="2019" name="Int. J. Syst. Evol. Microbiol.">
        <title>The Global Catalogue of Microorganisms (GCM) 10K type strain sequencing project: providing services to taxonomists for standard genome sequencing and annotation.</title>
        <authorList>
            <consortium name="The Broad Institute Genomics Platform"/>
            <consortium name="The Broad Institute Genome Sequencing Center for Infectious Disease"/>
            <person name="Wu L."/>
            <person name="Ma J."/>
        </authorList>
    </citation>
    <scope>NUCLEOTIDE SEQUENCE [LARGE SCALE GENOMIC DNA]</scope>
    <source>
        <strain evidence="11">JCM 18304</strain>
    </source>
</reference>
<evidence type="ECO:0000256" key="2">
    <source>
        <dbReference type="ARBA" id="ARBA00022491"/>
    </source>
</evidence>
<keyword evidence="6 7" id="KW-0804">Transcription</keyword>
<dbReference type="NCBIfam" id="NF003994">
    <property type="entry name" value="PRK05472.2-3"/>
    <property type="match status" value="1"/>
</dbReference>
<organism evidence="10 11">
    <name type="scientific">Rugosimonospora acidiphila</name>
    <dbReference type="NCBI Taxonomy" id="556531"/>
    <lineage>
        <taxon>Bacteria</taxon>
        <taxon>Bacillati</taxon>
        <taxon>Actinomycetota</taxon>
        <taxon>Actinomycetes</taxon>
        <taxon>Micromonosporales</taxon>
        <taxon>Micromonosporaceae</taxon>
        <taxon>Rugosimonospora</taxon>
    </lineage>
</organism>
<dbReference type="Gene3D" id="1.10.10.10">
    <property type="entry name" value="Winged helix-like DNA-binding domain superfamily/Winged helix DNA-binding domain"/>
    <property type="match status" value="1"/>
</dbReference>
<evidence type="ECO:0000256" key="4">
    <source>
        <dbReference type="ARBA" id="ARBA00023027"/>
    </source>
</evidence>
<proteinExistence type="inferred from homology"/>
<dbReference type="PANTHER" id="PTHR35786">
    <property type="entry name" value="REDOX-SENSING TRANSCRIPTIONAL REPRESSOR REX"/>
    <property type="match status" value="1"/>
</dbReference>
<keyword evidence="11" id="KW-1185">Reference proteome</keyword>
<gene>
    <name evidence="7" type="primary">rex</name>
    <name evidence="10" type="ORF">GCM10023322_03740</name>
</gene>
<evidence type="ECO:0000313" key="10">
    <source>
        <dbReference type="EMBL" id="GAA5177912.1"/>
    </source>
</evidence>
<feature type="compositionally biased region" description="Low complexity" evidence="8">
    <location>
        <begin position="9"/>
        <end position="25"/>
    </location>
</feature>
<evidence type="ECO:0000256" key="6">
    <source>
        <dbReference type="ARBA" id="ARBA00023163"/>
    </source>
</evidence>
<evidence type="ECO:0000256" key="1">
    <source>
        <dbReference type="ARBA" id="ARBA00022490"/>
    </source>
</evidence>
<evidence type="ECO:0000259" key="9">
    <source>
        <dbReference type="SMART" id="SM00881"/>
    </source>
</evidence>
<dbReference type="SUPFAM" id="SSF51735">
    <property type="entry name" value="NAD(P)-binding Rossmann-fold domains"/>
    <property type="match status" value="1"/>
</dbReference>
<dbReference type="PANTHER" id="PTHR35786:SF1">
    <property type="entry name" value="REDOX-SENSING TRANSCRIPTIONAL REPRESSOR REX 1"/>
    <property type="match status" value="1"/>
</dbReference>
<keyword evidence="3 7" id="KW-0805">Transcription regulation</keyword>
<dbReference type="Pfam" id="PF06971">
    <property type="entry name" value="Put_DNA-bind_N"/>
    <property type="match status" value="1"/>
</dbReference>
<dbReference type="EMBL" id="BAABJQ010000001">
    <property type="protein sequence ID" value="GAA5177912.1"/>
    <property type="molecule type" value="Genomic_DNA"/>
</dbReference>
<sequence length="259" mass="27189">MSQQRNERPGGSASRPARSAAGLPANGSPAHGLSDRGAPLSELPDLPEATVARLPEYLRALHVLAERGDDVVSSEELAHAAGVNSAKLRKDLSYLRSNGTRGVGYDVGQLIDKIEHVLGLNQHRAVALVGVGNLGQALAGYGGFGSRGFHIAALFDVDPARIGDRIAGLPVRHIDDLAEVVALERIAIAVIATPAHAAQTVTDALVDCGVTSILNFAPCVLSVPENVDVRKVDLAIELQILSFHEHRKATLTALPEAIS</sequence>
<comment type="similarity">
    <text evidence="7">Belongs to the transcriptional regulatory Rex family.</text>
</comment>
<feature type="DNA-binding region" description="H-T-H motif" evidence="7">
    <location>
        <begin position="56"/>
        <end position="95"/>
    </location>
</feature>
<feature type="domain" description="CoA-binding" evidence="9">
    <location>
        <begin position="119"/>
        <end position="220"/>
    </location>
</feature>
<keyword evidence="1 7" id="KW-0963">Cytoplasm</keyword>
<comment type="subcellular location">
    <subcellularLocation>
        <location evidence="7">Cytoplasm</location>
    </subcellularLocation>
</comment>
<dbReference type="InterPro" id="IPR036388">
    <property type="entry name" value="WH-like_DNA-bd_sf"/>
</dbReference>
<dbReference type="InterPro" id="IPR036390">
    <property type="entry name" value="WH_DNA-bd_sf"/>
</dbReference>
<dbReference type="Proteomes" id="UP001501570">
    <property type="component" value="Unassembled WGS sequence"/>
</dbReference>
<dbReference type="SMART" id="SM00881">
    <property type="entry name" value="CoA_binding"/>
    <property type="match status" value="1"/>
</dbReference>
<feature type="region of interest" description="Disordered" evidence="8">
    <location>
        <begin position="1"/>
        <end position="42"/>
    </location>
</feature>
<dbReference type="NCBIfam" id="NF003989">
    <property type="entry name" value="PRK05472.1-3"/>
    <property type="match status" value="1"/>
</dbReference>
<evidence type="ECO:0000313" key="11">
    <source>
        <dbReference type="Proteomes" id="UP001501570"/>
    </source>
</evidence>
<name>A0ABP9RI97_9ACTN</name>
<dbReference type="InterPro" id="IPR022876">
    <property type="entry name" value="Tscrpt_rep_Rex"/>
</dbReference>
<feature type="binding site" evidence="7">
    <location>
        <begin position="130"/>
        <end position="135"/>
    </location>
    <ligand>
        <name>NAD(+)</name>
        <dbReference type="ChEBI" id="CHEBI:57540"/>
    </ligand>
</feature>
<dbReference type="InterPro" id="IPR058236">
    <property type="entry name" value="Rex_actinobacterial-type"/>
</dbReference>
<accession>A0ABP9RI97</accession>
<dbReference type="InterPro" id="IPR009718">
    <property type="entry name" value="Rex_DNA-bd_C_dom"/>
</dbReference>
<evidence type="ECO:0000256" key="3">
    <source>
        <dbReference type="ARBA" id="ARBA00023015"/>
    </source>
</evidence>
<dbReference type="Pfam" id="PF02629">
    <property type="entry name" value="CoA_binding"/>
    <property type="match status" value="1"/>
</dbReference>
<dbReference type="NCBIfam" id="NF003996">
    <property type="entry name" value="PRK05472.2-5"/>
    <property type="match status" value="1"/>
</dbReference>
<evidence type="ECO:0000256" key="8">
    <source>
        <dbReference type="SAM" id="MobiDB-lite"/>
    </source>
</evidence>